<dbReference type="AlphaFoldDB" id="A0A0L8HQG2"/>
<accession>A0A0L8HQG2</accession>
<gene>
    <name evidence="1" type="ORF">OCBIM_22009982mg</name>
</gene>
<sequence>MDTIMNAVLHYLQSETEKKFFCLNNIDAKFGFLVDIQSLPYPTHLDKVDLRSKCDLLASRYCGNINGKHFKKIIDCRALFSTRPEKLLEFIV</sequence>
<reference evidence="1" key="1">
    <citation type="submission" date="2015-07" db="EMBL/GenBank/DDBJ databases">
        <title>MeaNS - Measles Nucleotide Surveillance Program.</title>
        <authorList>
            <person name="Tran T."/>
            <person name="Druce J."/>
        </authorList>
    </citation>
    <scope>NUCLEOTIDE SEQUENCE</scope>
    <source>
        <strain evidence="1">UCB-OBI-ISO-001</strain>
        <tissue evidence="1">Gonad</tissue>
    </source>
</reference>
<evidence type="ECO:0000313" key="1">
    <source>
        <dbReference type="EMBL" id="KOF90980.1"/>
    </source>
</evidence>
<proteinExistence type="predicted"/>
<protein>
    <submittedName>
        <fullName evidence="1">Uncharacterized protein</fullName>
    </submittedName>
</protein>
<organism evidence="1">
    <name type="scientific">Octopus bimaculoides</name>
    <name type="common">California two-spotted octopus</name>
    <dbReference type="NCBI Taxonomy" id="37653"/>
    <lineage>
        <taxon>Eukaryota</taxon>
        <taxon>Metazoa</taxon>
        <taxon>Spiralia</taxon>
        <taxon>Lophotrochozoa</taxon>
        <taxon>Mollusca</taxon>
        <taxon>Cephalopoda</taxon>
        <taxon>Coleoidea</taxon>
        <taxon>Octopodiformes</taxon>
        <taxon>Octopoda</taxon>
        <taxon>Incirrata</taxon>
        <taxon>Octopodidae</taxon>
        <taxon>Octopus</taxon>
    </lineage>
</organism>
<name>A0A0L8HQG2_OCTBM</name>
<dbReference type="EMBL" id="KQ417629">
    <property type="protein sequence ID" value="KOF90980.1"/>
    <property type="molecule type" value="Genomic_DNA"/>
</dbReference>